<sequence length="106" mass="10506">MALGPPLINPSPNLTDPNPPLPAWLTPSPRVPGTGDPDDAPPAPPGPAAPSAFGGNVGPVGSRQERDALALITGRPATVATELLLGPLARGTVVSLRNSGAGGEPR</sequence>
<dbReference type="AlphaFoldDB" id="A0A7I7LMJ7"/>
<accession>A0A7I7LMJ7</accession>
<protein>
    <submittedName>
        <fullName evidence="2">Uncharacterized protein</fullName>
    </submittedName>
</protein>
<name>A0A7I7LMJ7_9MYCO</name>
<reference evidence="2 3" key="1">
    <citation type="journal article" date="2019" name="Emerg. Microbes Infect.">
        <title>Comprehensive subspecies identification of 175 nontuberculous mycobacteria species based on 7547 genomic profiles.</title>
        <authorList>
            <person name="Matsumoto Y."/>
            <person name="Kinjo T."/>
            <person name="Motooka D."/>
            <person name="Nabeya D."/>
            <person name="Jung N."/>
            <person name="Uechi K."/>
            <person name="Horii T."/>
            <person name="Iida T."/>
            <person name="Fujita J."/>
            <person name="Nakamura S."/>
        </authorList>
    </citation>
    <scope>NUCLEOTIDE SEQUENCE [LARGE SCALE GENOMIC DNA]</scope>
    <source>
        <strain evidence="2 3">JCM 12657</strain>
    </source>
</reference>
<organism evidence="2 3">
    <name type="scientific">Mycobacterium shottsii</name>
    <dbReference type="NCBI Taxonomy" id="133549"/>
    <lineage>
        <taxon>Bacteria</taxon>
        <taxon>Bacillati</taxon>
        <taxon>Actinomycetota</taxon>
        <taxon>Actinomycetes</taxon>
        <taxon>Mycobacteriales</taxon>
        <taxon>Mycobacteriaceae</taxon>
        <taxon>Mycobacterium</taxon>
        <taxon>Mycobacterium ulcerans group</taxon>
    </lineage>
</organism>
<keyword evidence="3" id="KW-1185">Reference proteome</keyword>
<feature type="region of interest" description="Disordered" evidence="1">
    <location>
        <begin position="1"/>
        <end position="62"/>
    </location>
</feature>
<dbReference type="Proteomes" id="UP000467164">
    <property type="component" value="Chromosome"/>
</dbReference>
<proteinExistence type="predicted"/>
<evidence type="ECO:0000256" key="1">
    <source>
        <dbReference type="SAM" id="MobiDB-lite"/>
    </source>
</evidence>
<gene>
    <name evidence="2" type="ORF">MSHO_61320</name>
</gene>
<dbReference type="KEGG" id="msho:MSHO_61320"/>
<evidence type="ECO:0000313" key="3">
    <source>
        <dbReference type="Proteomes" id="UP000467164"/>
    </source>
</evidence>
<dbReference type="EMBL" id="AP022572">
    <property type="protein sequence ID" value="BBX60787.1"/>
    <property type="molecule type" value="Genomic_DNA"/>
</dbReference>
<evidence type="ECO:0000313" key="2">
    <source>
        <dbReference type="EMBL" id="BBX60787.1"/>
    </source>
</evidence>